<dbReference type="Proteomes" id="UP001432322">
    <property type="component" value="Unassembled WGS sequence"/>
</dbReference>
<dbReference type="InterPro" id="IPR014752">
    <property type="entry name" value="Arrestin-like_C"/>
</dbReference>
<dbReference type="Gene3D" id="2.60.40.640">
    <property type="match status" value="2"/>
</dbReference>
<comment type="caution">
    <text evidence="2">The sequence shown here is derived from an EMBL/GenBank/DDBJ whole genome shotgun (WGS) entry which is preliminary data.</text>
</comment>
<reference evidence="2" key="1">
    <citation type="submission" date="2023-10" db="EMBL/GenBank/DDBJ databases">
        <title>Genome assembly of Pristionchus species.</title>
        <authorList>
            <person name="Yoshida K."/>
            <person name="Sommer R.J."/>
        </authorList>
    </citation>
    <scope>NUCLEOTIDE SEQUENCE</scope>
    <source>
        <strain evidence="2">RS5133</strain>
    </source>
</reference>
<evidence type="ECO:0000313" key="3">
    <source>
        <dbReference type="Proteomes" id="UP001432322"/>
    </source>
</evidence>
<dbReference type="PANTHER" id="PTHR11188:SF175">
    <property type="entry name" value="ARRESTIN C-TERMINAL-LIKE DOMAIN-CONTAINING PROTEIN"/>
    <property type="match status" value="1"/>
</dbReference>
<dbReference type="AlphaFoldDB" id="A0AAV5VD83"/>
<dbReference type="PANTHER" id="PTHR11188">
    <property type="entry name" value="ARRESTIN DOMAIN CONTAINING PROTEIN"/>
    <property type="match status" value="1"/>
</dbReference>
<dbReference type="GO" id="GO:0005737">
    <property type="term" value="C:cytoplasm"/>
    <property type="evidence" value="ECO:0007669"/>
    <property type="project" value="TreeGrafter"/>
</dbReference>
<dbReference type="InterPro" id="IPR011022">
    <property type="entry name" value="Arrestin_C-like"/>
</dbReference>
<proteinExistence type="predicted"/>
<keyword evidence="3" id="KW-1185">Reference proteome</keyword>
<dbReference type="InterPro" id="IPR050357">
    <property type="entry name" value="Arrestin_domain-protein"/>
</dbReference>
<dbReference type="GO" id="GO:0015031">
    <property type="term" value="P:protein transport"/>
    <property type="evidence" value="ECO:0007669"/>
    <property type="project" value="TreeGrafter"/>
</dbReference>
<dbReference type="InterPro" id="IPR014756">
    <property type="entry name" value="Ig_E-set"/>
</dbReference>
<accession>A0AAV5VD83</accession>
<organism evidence="2 3">
    <name type="scientific">Pristionchus fissidentatus</name>
    <dbReference type="NCBI Taxonomy" id="1538716"/>
    <lineage>
        <taxon>Eukaryota</taxon>
        <taxon>Metazoa</taxon>
        <taxon>Ecdysozoa</taxon>
        <taxon>Nematoda</taxon>
        <taxon>Chromadorea</taxon>
        <taxon>Rhabditida</taxon>
        <taxon>Rhabditina</taxon>
        <taxon>Diplogasteromorpha</taxon>
        <taxon>Diplogasteroidea</taxon>
        <taxon>Neodiplogasteridae</taxon>
        <taxon>Pristionchus</taxon>
    </lineage>
</organism>
<gene>
    <name evidence="2" type="ORF">PFISCL1PPCAC_8929</name>
</gene>
<name>A0AAV5VD83_9BILA</name>
<feature type="non-terminal residue" evidence="2">
    <location>
        <position position="194"/>
    </location>
</feature>
<protein>
    <recommendedName>
        <fullName evidence="1">Arrestin C-terminal-like domain-containing protein</fullName>
    </recommendedName>
</protein>
<evidence type="ECO:0000313" key="2">
    <source>
        <dbReference type="EMBL" id="GMT17632.1"/>
    </source>
</evidence>
<evidence type="ECO:0000259" key="1">
    <source>
        <dbReference type="SMART" id="SM01017"/>
    </source>
</evidence>
<dbReference type="SMART" id="SM01017">
    <property type="entry name" value="Arrestin_C"/>
    <property type="match status" value="1"/>
</dbReference>
<dbReference type="EMBL" id="BTSY01000003">
    <property type="protein sequence ID" value="GMT17632.1"/>
    <property type="molecule type" value="Genomic_DNA"/>
</dbReference>
<dbReference type="SUPFAM" id="SSF81296">
    <property type="entry name" value="E set domains"/>
    <property type="match status" value="1"/>
</dbReference>
<sequence length="194" mass="22033">MEGRYGHIRYRCRVTVERPAFRRNLKAKKAFSVFRCLELNSSLLCAALPIEVESSEDVGRILSKGIVQIKAHINQRGFVPGDYINVDVDFSNRSSVDITKIELSLLKRVRYHAYRNGQIIAAEKIHHATARRIELEETVCKQAEVEQNVLILSGSSGIISRAIRVPEHTKPTLNSCHIISANYFVKVINRLYNS</sequence>
<feature type="domain" description="Arrestin C-terminal-like" evidence="1">
    <location>
        <begin position="63"/>
        <end position="194"/>
    </location>
</feature>
<dbReference type="Pfam" id="PF02752">
    <property type="entry name" value="Arrestin_C"/>
    <property type="match status" value="1"/>
</dbReference>